<dbReference type="InterPro" id="IPR005702">
    <property type="entry name" value="Wzc-like_C"/>
</dbReference>
<dbReference type="Pfam" id="PF13614">
    <property type="entry name" value="AAA_31"/>
    <property type="match status" value="1"/>
</dbReference>
<evidence type="ECO:0000256" key="8">
    <source>
        <dbReference type="ARBA" id="ARBA00022840"/>
    </source>
</evidence>
<name>A0A4S3B1P9_9ENTE</name>
<dbReference type="InterPro" id="IPR025669">
    <property type="entry name" value="AAA_dom"/>
</dbReference>
<dbReference type="AlphaFoldDB" id="A0A4S3B1P9"/>
<keyword evidence="9" id="KW-0972">Capsule biogenesis/degradation</keyword>
<proteinExistence type="inferred from homology"/>
<dbReference type="NCBIfam" id="TIGR01007">
    <property type="entry name" value="eps_fam"/>
    <property type="match status" value="1"/>
</dbReference>
<dbReference type="CDD" id="cd05387">
    <property type="entry name" value="BY-kinase"/>
    <property type="match status" value="1"/>
</dbReference>
<evidence type="ECO:0000256" key="3">
    <source>
        <dbReference type="ARBA" id="ARBA00011903"/>
    </source>
</evidence>
<evidence type="ECO:0000313" key="16">
    <source>
        <dbReference type="Proteomes" id="UP000310506"/>
    </source>
</evidence>
<evidence type="ECO:0000256" key="7">
    <source>
        <dbReference type="ARBA" id="ARBA00022777"/>
    </source>
</evidence>
<dbReference type="SUPFAM" id="SSF52540">
    <property type="entry name" value="P-loop containing nucleoside triphosphate hydrolases"/>
    <property type="match status" value="1"/>
</dbReference>
<evidence type="ECO:0000256" key="1">
    <source>
        <dbReference type="ARBA" id="ARBA00005132"/>
    </source>
</evidence>
<evidence type="ECO:0000256" key="9">
    <source>
        <dbReference type="ARBA" id="ARBA00022903"/>
    </source>
</evidence>
<protein>
    <recommendedName>
        <fullName evidence="4">Tyrosine-protein kinase CpsD</fullName>
        <ecNumber evidence="3">2.7.10.2</ecNumber>
    </recommendedName>
</protein>
<keyword evidence="16" id="KW-1185">Reference proteome</keyword>
<evidence type="ECO:0000256" key="4">
    <source>
        <dbReference type="ARBA" id="ARBA00019200"/>
    </source>
</evidence>
<dbReference type="RefSeq" id="WP_136137868.1">
    <property type="nucleotide sequence ID" value="NZ_SDGV01000035.1"/>
</dbReference>
<feature type="domain" description="AAA" evidence="14">
    <location>
        <begin position="58"/>
        <end position="186"/>
    </location>
</feature>
<comment type="pathway">
    <text evidence="1">Capsule biogenesis; capsule polysaccharide biosynthesis.</text>
</comment>
<evidence type="ECO:0000256" key="2">
    <source>
        <dbReference type="ARBA" id="ARBA00007316"/>
    </source>
</evidence>
<evidence type="ECO:0000256" key="6">
    <source>
        <dbReference type="ARBA" id="ARBA00022741"/>
    </source>
</evidence>
<reference evidence="15 16" key="1">
    <citation type="submission" date="2019-01" db="EMBL/GenBank/DDBJ databases">
        <title>Vagococcus silagei sp. nov. isolated from brewer's grain.</title>
        <authorList>
            <person name="Guu J.-R."/>
        </authorList>
    </citation>
    <scope>NUCLEOTIDE SEQUENCE [LARGE SCALE GENOMIC DNA]</scope>
    <source>
        <strain evidence="15 16">2B-2</strain>
    </source>
</reference>
<dbReference type="GO" id="GO:0005886">
    <property type="term" value="C:plasma membrane"/>
    <property type="evidence" value="ECO:0007669"/>
    <property type="project" value="UniProtKB-ARBA"/>
</dbReference>
<keyword evidence="10" id="KW-0829">Tyrosine-protein kinase</keyword>
<comment type="caution">
    <text evidence="15">The sequence shown here is derived from an EMBL/GenBank/DDBJ whole genome shotgun (WGS) entry which is preliminary data.</text>
</comment>
<keyword evidence="5 15" id="KW-0808">Transferase</keyword>
<evidence type="ECO:0000256" key="11">
    <source>
        <dbReference type="ARBA" id="ARBA00023169"/>
    </source>
</evidence>
<dbReference type="FunFam" id="3.40.50.300:FF:000527">
    <property type="entry name" value="Tyrosine-protein kinase etk"/>
    <property type="match status" value="1"/>
</dbReference>
<dbReference type="GO" id="GO:0045227">
    <property type="term" value="P:capsule polysaccharide biosynthetic process"/>
    <property type="evidence" value="ECO:0007669"/>
    <property type="project" value="UniProtKB-UniPathway"/>
</dbReference>
<dbReference type="UniPathway" id="UPA00934"/>
<dbReference type="PANTHER" id="PTHR32309:SF13">
    <property type="entry name" value="FERRIC ENTEROBACTIN TRANSPORT PROTEIN FEPE"/>
    <property type="match status" value="1"/>
</dbReference>
<organism evidence="15 16">
    <name type="scientific">Vagococcus silagei</name>
    <dbReference type="NCBI Taxonomy" id="2508885"/>
    <lineage>
        <taxon>Bacteria</taxon>
        <taxon>Bacillati</taxon>
        <taxon>Bacillota</taxon>
        <taxon>Bacilli</taxon>
        <taxon>Lactobacillales</taxon>
        <taxon>Enterococcaceae</taxon>
        <taxon>Vagococcus</taxon>
    </lineage>
</organism>
<dbReference type="OrthoDB" id="9794577at2"/>
<dbReference type="GO" id="GO:0042802">
    <property type="term" value="F:identical protein binding"/>
    <property type="evidence" value="ECO:0007669"/>
    <property type="project" value="UniProtKB-ARBA"/>
</dbReference>
<comment type="function">
    <text evidence="12">Involved in the regulation of capsular polysaccharide biosynthesis. Autophosphorylation of CpsD attenuates its activity and reduces the level of encapsulation. May be part of a complex that directs the coordinated polymerization and export to the cell surface of the capsular polysaccharide.</text>
</comment>
<dbReference type="EMBL" id="SDGV01000035">
    <property type="protein sequence ID" value="THB60167.1"/>
    <property type="molecule type" value="Genomic_DNA"/>
</dbReference>
<evidence type="ECO:0000256" key="13">
    <source>
        <dbReference type="ARBA" id="ARBA00051245"/>
    </source>
</evidence>
<evidence type="ECO:0000256" key="5">
    <source>
        <dbReference type="ARBA" id="ARBA00022679"/>
    </source>
</evidence>
<comment type="similarity">
    <text evidence="2">Belongs to the CpsD/CapB family.</text>
</comment>
<dbReference type="GO" id="GO:0005524">
    <property type="term" value="F:ATP binding"/>
    <property type="evidence" value="ECO:0007669"/>
    <property type="project" value="UniProtKB-KW"/>
</dbReference>
<sequence>MANNKKMEKSEASALFTIAAPKSPVTEQFKTVRTNIKFAQTDKPIKSVVITSSGPSEGKSTLSSNLAVAFAQSGMKTLLVDADMRRPVVHSTFDLENTRGLSTLLSVRRLSLQDVTQDTEIPNLSVMTSGPKAPNPSELLSSQRMRRVIELLEQQYDFIIFDMPPLINVTDAQIISNQVDGVILSVKEGVTEKPLLTKAVNLLRQVDANVLGTVYIGSAPEAGYGYYYS</sequence>
<dbReference type="Gene3D" id="3.40.50.300">
    <property type="entry name" value="P-loop containing nucleotide triphosphate hydrolases"/>
    <property type="match status" value="1"/>
</dbReference>
<dbReference type="InterPro" id="IPR027417">
    <property type="entry name" value="P-loop_NTPase"/>
</dbReference>
<evidence type="ECO:0000259" key="14">
    <source>
        <dbReference type="Pfam" id="PF13614"/>
    </source>
</evidence>
<comment type="catalytic activity">
    <reaction evidence="13">
        <text>L-tyrosyl-[protein] + ATP = O-phospho-L-tyrosyl-[protein] + ADP + H(+)</text>
        <dbReference type="Rhea" id="RHEA:10596"/>
        <dbReference type="Rhea" id="RHEA-COMP:10136"/>
        <dbReference type="Rhea" id="RHEA-COMP:20101"/>
        <dbReference type="ChEBI" id="CHEBI:15378"/>
        <dbReference type="ChEBI" id="CHEBI:30616"/>
        <dbReference type="ChEBI" id="CHEBI:46858"/>
        <dbReference type="ChEBI" id="CHEBI:61978"/>
        <dbReference type="ChEBI" id="CHEBI:456216"/>
        <dbReference type="EC" id="2.7.10.2"/>
    </reaction>
</comment>
<keyword evidence="6" id="KW-0547">Nucleotide-binding</keyword>
<dbReference type="Proteomes" id="UP000310506">
    <property type="component" value="Unassembled WGS sequence"/>
</dbReference>
<keyword evidence="11" id="KW-0270">Exopolysaccharide synthesis</keyword>
<dbReference type="EC" id="2.7.10.2" evidence="3"/>
<gene>
    <name evidence="15" type="ORF">ESZ54_11860</name>
</gene>
<evidence type="ECO:0000256" key="12">
    <source>
        <dbReference type="ARBA" id="ARBA00024964"/>
    </source>
</evidence>
<dbReference type="PANTHER" id="PTHR32309">
    <property type="entry name" value="TYROSINE-PROTEIN KINASE"/>
    <property type="match status" value="1"/>
</dbReference>
<dbReference type="InterPro" id="IPR050445">
    <property type="entry name" value="Bact_polysacc_biosynth/exp"/>
</dbReference>
<dbReference type="GO" id="GO:0004715">
    <property type="term" value="F:non-membrane spanning protein tyrosine kinase activity"/>
    <property type="evidence" value="ECO:0007669"/>
    <property type="project" value="UniProtKB-EC"/>
</dbReference>
<evidence type="ECO:0000313" key="15">
    <source>
        <dbReference type="EMBL" id="THB60167.1"/>
    </source>
</evidence>
<keyword evidence="8" id="KW-0067">ATP-binding</keyword>
<evidence type="ECO:0000256" key="10">
    <source>
        <dbReference type="ARBA" id="ARBA00023137"/>
    </source>
</evidence>
<keyword evidence="7 15" id="KW-0418">Kinase</keyword>
<accession>A0A4S3B1P9</accession>